<gene>
    <name evidence="6" type="ORF">MVEN_02216400</name>
</gene>
<evidence type="ECO:0000256" key="2">
    <source>
        <dbReference type="ARBA" id="ARBA00022603"/>
    </source>
</evidence>
<reference evidence="6" key="1">
    <citation type="submission" date="2020-05" db="EMBL/GenBank/DDBJ databases">
        <title>Mycena genomes resolve the evolution of fungal bioluminescence.</title>
        <authorList>
            <person name="Tsai I.J."/>
        </authorList>
    </citation>
    <scope>NUCLEOTIDE SEQUENCE</scope>
    <source>
        <strain evidence="6">CCC161011</strain>
    </source>
</reference>
<keyword evidence="5" id="KW-0443">Lipid metabolism</keyword>
<dbReference type="Gene3D" id="3.40.50.150">
    <property type="entry name" value="Vaccinia Virus protein VP39"/>
    <property type="match status" value="1"/>
</dbReference>
<evidence type="ECO:0000256" key="1">
    <source>
        <dbReference type="ARBA" id="ARBA00010815"/>
    </source>
</evidence>
<dbReference type="InterPro" id="IPR029063">
    <property type="entry name" value="SAM-dependent_MTases_sf"/>
</dbReference>
<evidence type="ECO:0000256" key="3">
    <source>
        <dbReference type="ARBA" id="ARBA00022679"/>
    </source>
</evidence>
<dbReference type="PANTHER" id="PTHR43667:SF2">
    <property type="entry name" value="FATTY ACID C-METHYL TRANSFERASE"/>
    <property type="match status" value="1"/>
</dbReference>
<dbReference type="GO" id="GO:0008168">
    <property type="term" value="F:methyltransferase activity"/>
    <property type="evidence" value="ECO:0007669"/>
    <property type="project" value="UniProtKB-KW"/>
</dbReference>
<dbReference type="GO" id="GO:0032259">
    <property type="term" value="P:methylation"/>
    <property type="evidence" value="ECO:0007669"/>
    <property type="project" value="UniProtKB-KW"/>
</dbReference>
<dbReference type="SUPFAM" id="SSF53335">
    <property type="entry name" value="S-adenosyl-L-methionine-dependent methyltransferases"/>
    <property type="match status" value="1"/>
</dbReference>
<name>A0A8H6X7P3_9AGAR</name>
<evidence type="ECO:0000313" key="6">
    <source>
        <dbReference type="EMBL" id="KAF7335616.1"/>
    </source>
</evidence>
<dbReference type="InterPro" id="IPR003333">
    <property type="entry name" value="CMAS"/>
</dbReference>
<dbReference type="OrthoDB" id="8300214at2759"/>
<evidence type="ECO:0000313" key="7">
    <source>
        <dbReference type="Proteomes" id="UP000620124"/>
    </source>
</evidence>
<dbReference type="Proteomes" id="UP000620124">
    <property type="component" value="Unassembled WGS sequence"/>
</dbReference>
<dbReference type="AlphaFoldDB" id="A0A8H6X7P3"/>
<keyword evidence="4" id="KW-0949">S-adenosyl-L-methionine</keyword>
<dbReference type="Pfam" id="PF02353">
    <property type="entry name" value="CMAS"/>
    <property type="match status" value="1"/>
</dbReference>
<dbReference type="CDD" id="cd02440">
    <property type="entry name" value="AdoMet_MTases"/>
    <property type="match status" value="1"/>
</dbReference>
<dbReference type="PANTHER" id="PTHR43667">
    <property type="entry name" value="CYCLOPROPANE-FATTY-ACYL-PHOSPHOLIPID SYNTHASE"/>
    <property type="match status" value="1"/>
</dbReference>
<comment type="similarity">
    <text evidence="1">Belongs to the CFA/CMAS family.</text>
</comment>
<proteinExistence type="inferred from homology"/>
<sequence length="440" mass="49279">MAKTKSPISAWLKAKLVSRARHYILTVLARGVKRGRLHIVEGSNVRTFGEDDAKNEATIYVIDQAVWLRIFMTSDLGFAESFMLGEVKVDDLKAICDVWLENAAHLGGLSTALHGVFSQVFKFTSNLFGQNVSRARLNAIAGYDASNAMFQAFLSEEMMYSCALWTDELGGLDGDLKEKYEDGCNLELAQKAKIHHVLSKANVKRGDRILEIGSGWCGFAIEAAKTFGCKVDTVTLSSAQKALGEARIKAAGLESSITVHLVDYRCLPPSFKHAFDAFVSIEMVEHVGTRHYARYFQMVNWALKEKGSTAVITSSTMPESRYSTYQAPDFSRYYMWPNGALPSPTALIEAAKKGSKGRLILNEVENHGDHYPRTLREWNRRFETNVPLVREQILNDNPQLAGSALFEPFLRKWLYLFPSAEAGFDSGYLNCHMLTFRRDV</sequence>
<protein>
    <submittedName>
        <fullName evidence="6">Cyclopropane-fatty-acyl-phospholipid synthase</fullName>
    </submittedName>
</protein>
<dbReference type="EMBL" id="JACAZI010000024">
    <property type="protein sequence ID" value="KAF7335616.1"/>
    <property type="molecule type" value="Genomic_DNA"/>
</dbReference>
<dbReference type="InterPro" id="IPR050723">
    <property type="entry name" value="CFA/CMAS"/>
</dbReference>
<evidence type="ECO:0000256" key="4">
    <source>
        <dbReference type="ARBA" id="ARBA00022691"/>
    </source>
</evidence>
<keyword evidence="3" id="KW-0808">Transferase</keyword>
<keyword evidence="7" id="KW-1185">Reference proteome</keyword>
<accession>A0A8H6X7P3</accession>
<comment type="caution">
    <text evidence="6">The sequence shown here is derived from an EMBL/GenBank/DDBJ whole genome shotgun (WGS) entry which is preliminary data.</text>
</comment>
<keyword evidence="2" id="KW-0489">Methyltransferase</keyword>
<evidence type="ECO:0000256" key="5">
    <source>
        <dbReference type="ARBA" id="ARBA00023098"/>
    </source>
</evidence>
<organism evidence="6 7">
    <name type="scientific">Mycena venus</name>
    <dbReference type="NCBI Taxonomy" id="2733690"/>
    <lineage>
        <taxon>Eukaryota</taxon>
        <taxon>Fungi</taxon>
        <taxon>Dikarya</taxon>
        <taxon>Basidiomycota</taxon>
        <taxon>Agaricomycotina</taxon>
        <taxon>Agaricomycetes</taxon>
        <taxon>Agaricomycetidae</taxon>
        <taxon>Agaricales</taxon>
        <taxon>Marasmiineae</taxon>
        <taxon>Mycenaceae</taxon>
        <taxon>Mycena</taxon>
    </lineage>
</organism>
<dbReference type="GO" id="GO:0008610">
    <property type="term" value="P:lipid biosynthetic process"/>
    <property type="evidence" value="ECO:0007669"/>
    <property type="project" value="InterPro"/>
</dbReference>
<dbReference type="PIRSF" id="PIRSF003085">
    <property type="entry name" value="CMAS"/>
    <property type="match status" value="1"/>
</dbReference>